<dbReference type="AlphaFoldDB" id="A0A8J6N525"/>
<dbReference type="SUPFAM" id="SSF53335">
    <property type="entry name" value="S-adenosyl-L-methionine-dependent methyltransferases"/>
    <property type="match status" value="1"/>
</dbReference>
<reference evidence="2 3" key="1">
    <citation type="submission" date="2020-08" db="EMBL/GenBank/DDBJ databases">
        <title>Bridging the membrane lipid divide: bacteria of the FCB group superphylum have the potential to synthesize archaeal ether lipids.</title>
        <authorList>
            <person name="Villanueva L."/>
            <person name="Von Meijenfeldt F.A.B."/>
            <person name="Westbye A.B."/>
            <person name="Yadav S."/>
            <person name="Hopmans E.C."/>
            <person name="Dutilh B.E."/>
            <person name="Sinninghe Damste J.S."/>
        </authorList>
    </citation>
    <scope>NUCLEOTIDE SEQUENCE [LARGE SCALE GENOMIC DNA]</scope>
    <source>
        <strain evidence="2">NIOZ-UU27</strain>
    </source>
</reference>
<keyword evidence="1" id="KW-0620">Polyamine biosynthesis</keyword>
<dbReference type="InterPro" id="IPR029063">
    <property type="entry name" value="SAM-dependent_MTases_sf"/>
</dbReference>
<organism evidence="2 3">
    <name type="scientific">Candidatus Desulfacyla euxinica</name>
    <dbReference type="NCBI Taxonomy" id="2841693"/>
    <lineage>
        <taxon>Bacteria</taxon>
        <taxon>Deltaproteobacteria</taxon>
        <taxon>Candidatus Desulfacyla</taxon>
    </lineage>
</organism>
<gene>
    <name evidence="2" type="ORF">H8E19_17035</name>
</gene>
<dbReference type="EMBL" id="JACNJD010000347">
    <property type="protein sequence ID" value="MBC8179110.1"/>
    <property type="molecule type" value="Genomic_DNA"/>
</dbReference>
<evidence type="ECO:0000313" key="3">
    <source>
        <dbReference type="Proteomes" id="UP000650524"/>
    </source>
</evidence>
<dbReference type="Gene3D" id="3.40.50.150">
    <property type="entry name" value="Vaccinia Virus protein VP39"/>
    <property type="match status" value="1"/>
</dbReference>
<evidence type="ECO:0000256" key="1">
    <source>
        <dbReference type="ARBA" id="ARBA00023115"/>
    </source>
</evidence>
<sequence length="243" mass="26786">MSQPWKIIDSVSTKEGILELRQRGISDFLITVGGRVLMNSMAHRSEAAMGRLACGYLKDRPGSRVLVGGLGMGFTLRAVLDTLPPAAEVAVAELNPAVLEWCRGPLAHLTDAATQDSRVRVKICDVALLIQEFAKGAKREKLDVVVLDLYTGPYARTHKKDDPIYGSTAIETTRTSLKPDGIFAVWGEDYDAGFEKRLRAAGFAVTIERLGRSGPRHVVYMGKLRLSRKKINRKGKEKGPRKR</sequence>
<dbReference type="PANTHER" id="PTHR43317:SF3">
    <property type="entry name" value="BLR2883 PROTEIN"/>
    <property type="match status" value="1"/>
</dbReference>
<evidence type="ECO:0000313" key="2">
    <source>
        <dbReference type="EMBL" id="MBC8179110.1"/>
    </source>
</evidence>
<dbReference type="GO" id="GO:0006596">
    <property type="term" value="P:polyamine biosynthetic process"/>
    <property type="evidence" value="ECO:0007669"/>
    <property type="project" value="UniProtKB-KW"/>
</dbReference>
<comment type="caution">
    <text evidence="2">The sequence shown here is derived from an EMBL/GenBank/DDBJ whole genome shotgun (WGS) entry which is preliminary data.</text>
</comment>
<protein>
    <submittedName>
        <fullName evidence="2">Spermidine synthase</fullName>
    </submittedName>
</protein>
<dbReference type="PANTHER" id="PTHR43317">
    <property type="entry name" value="THERMOSPERMINE SYNTHASE ACAULIS5"/>
    <property type="match status" value="1"/>
</dbReference>
<dbReference type="Proteomes" id="UP000650524">
    <property type="component" value="Unassembled WGS sequence"/>
</dbReference>
<proteinExistence type="predicted"/>
<accession>A0A8J6N525</accession>
<name>A0A8J6N525_9DELT</name>